<dbReference type="InterPro" id="IPR029033">
    <property type="entry name" value="His_PPase_superfam"/>
</dbReference>
<evidence type="ECO:0000313" key="1">
    <source>
        <dbReference type="EMBL" id="MFD2682060.1"/>
    </source>
</evidence>
<dbReference type="SUPFAM" id="SSF53254">
    <property type="entry name" value="Phosphoglycerate mutase-like"/>
    <property type="match status" value="1"/>
</dbReference>
<dbReference type="PANTHER" id="PTHR48100:SF59">
    <property type="entry name" value="ADENOSYLCOBALAMIN_ALPHA-RIBAZOLE PHOSPHATASE"/>
    <property type="match status" value="1"/>
</dbReference>
<evidence type="ECO:0000313" key="2">
    <source>
        <dbReference type="Proteomes" id="UP001597506"/>
    </source>
</evidence>
<dbReference type="Gene3D" id="3.40.50.1240">
    <property type="entry name" value="Phosphoglycerate mutase-like"/>
    <property type="match status" value="1"/>
</dbReference>
<keyword evidence="2" id="KW-1185">Reference proteome</keyword>
<dbReference type="CDD" id="cd07067">
    <property type="entry name" value="HP_PGM_like"/>
    <property type="match status" value="1"/>
</dbReference>
<dbReference type="InterPro" id="IPR050275">
    <property type="entry name" value="PGM_Phosphatase"/>
</dbReference>
<dbReference type="SMART" id="SM00855">
    <property type="entry name" value="PGAM"/>
    <property type="match status" value="1"/>
</dbReference>
<reference evidence="2" key="1">
    <citation type="journal article" date="2019" name="Int. J. Syst. Evol. Microbiol.">
        <title>The Global Catalogue of Microorganisms (GCM) 10K type strain sequencing project: providing services to taxonomists for standard genome sequencing and annotation.</title>
        <authorList>
            <consortium name="The Broad Institute Genomics Platform"/>
            <consortium name="The Broad Institute Genome Sequencing Center for Infectious Disease"/>
            <person name="Wu L."/>
            <person name="Ma J."/>
        </authorList>
    </citation>
    <scope>NUCLEOTIDE SEQUENCE [LARGE SCALE GENOMIC DNA]</scope>
    <source>
        <strain evidence="2">KCTC 3913</strain>
    </source>
</reference>
<dbReference type="EMBL" id="JBHUMF010000031">
    <property type="protein sequence ID" value="MFD2682060.1"/>
    <property type="molecule type" value="Genomic_DNA"/>
</dbReference>
<gene>
    <name evidence="1" type="ORF">ACFSUL_15070</name>
</gene>
<comment type="caution">
    <text evidence="1">The sequence shown here is derived from an EMBL/GenBank/DDBJ whole genome shotgun (WGS) entry which is preliminary data.</text>
</comment>
<dbReference type="InterPro" id="IPR013078">
    <property type="entry name" value="His_Pase_superF_clade-1"/>
</dbReference>
<dbReference type="PIRSF" id="PIRSF000709">
    <property type="entry name" value="6PFK_2-Ptase"/>
    <property type="match status" value="1"/>
</dbReference>
<dbReference type="PROSITE" id="PS00175">
    <property type="entry name" value="PG_MUTASE"/>
    <property type="match status" value="1"/>
</dbReference>
<dbReference type="PANTHER" id="PTHR48100">
    <property type="entry name" value="BROAD-SPECIFICITY PHOSPHATASE YOR283W-RELATED"/>
    <property type="match status" value="1"/>
</dbReference>
<protein>
    <submittedName>
        <fullName evidence="1">Histidine phosphatase family protein</fullName>
    </submittedName>
</protein>
<accession>A0ABW5RUR5</accession>
<proteinExistence type="predicted"/>
<dbReference type="InterPro" id="IPR001345">
    <property type="entry name" value="PG/BPGM_mutase_AS"/>
</dbReference>
<name>A0ABW5RUR5_9BACI</name>
<organism evidence="1 2">
    <name type="scientific">Bacillus seohaeanensis</name>
    <dbReference type="NCBI Taxonomy" id="284580"/>
    <lineage>
        <taxon>Bacteria</taxon>
        <taxon>Bacillati</taxon>
        <taxon>Bacillota</taxon>
        <taxon>Bacilli</taxon>
        <taxon>Bacillales</taxon>
        <taxon>Bacillaceae</taxon>
        <taxon>Bacillus</taxon>
    </lineage>
</organism>
<dbReference type="Proteomes" id="UP001597506">
    <property type="component" value="Unassembled WGS sequence"/>
</dbReference>
<dbReference type="RefSeq" id="WP_377936770.1">
    <property type="nucleotide sequence ID" value="NZ_JBHUMF010000031.1"/>
</dbReference>
<dbReference type="Pfam" id="PF00300">
    <property type="entry name" value="His_Phos_1"/>
    <property type="match status" value="1"/>
</dbReference>
<sequence>MTQICLVRHGQTDWNVQRKLQGKTDIPLNRVGRKQARECCNHLKESAWDVLISSPLVRAKETAEIINEEIHLPIEEMEEFMERSFGDAEGLTMEERDRLYSYNQYPNQEEVEDFKARIVAGLKKINERFPTEKVLLVCHGAVIRMILSIFSGEEQEVTLPRLENGCLNTIHFEEGDWKIKEYNLVGHLSEHN</sequence>